<dbReference type="RefSeq" id="WP_367852510.1">
    <property type="nucleotide sequence ID" value="NZ_JBFOHK010000001.1"/>
</dbReference>
<accession>A0ABV3Q9J8</accession>
<proteinExistence type="predicted"/>
<dbReference type="Pfam" id="PF01609">
    <property type="entry name" value="DDE_Tnp_1"/>
    <property type="match status" value="1"/>
</dbReference>
<evidence type="ECO:0000313" key="4">
    <source>
        <dbReference type="EMBL" id="MEW9570415.1"/>
    </source>
</evidence>
<dbReference type="EMBL" id="JBFOHK010000001">
    <property type="protein sequence ID" value="MEW9570415.1"/>
    <property type="molecule type" value="Genomic_DNA"/>
</dbReference>
<gene>
    <name evidence="4" type="ORF">ABQJ54_01480</name>
</gene>
<feature type="region of interest" description="Disordered" evidence="1">
    <location>
        <begin position="103"/>
        <end position="131"/>
    </location>
</feature>
<dbReference type="Pfam" id="PF13340">
    <property type="entry name" value="DUF4096"/>
    <property type="match status" value="1"/>
</dbReference>
<dbReference type="Proteomes" id="UP001556220">
    <property type="component" value="Unassembled WGS sequence"/>
</dbReference>
<organism evidence="4 5">
    <name type="scientific">Rhodanobacter lycopersici</name>
    <dbReference type="NCBI Taxonomy" id="3162487"/>
    <lineage>
        <taxon>Bacteria</taxon>
        <taxon>Pseudomonadati</taxon>
        <taxon>Pseudomonadota</taxon>
        <taxon>Gammaproteobacteria</taxon>
        <taxon>Lysobacterales</taxon>
        <taxon>Rhodanobacteraceae</taxon>
        <taxon>Rhodanobacter</taxon>
    </lineage>
</organism>
<reference evidence="4 5" key="1">
    <citation type="submission" date="2024-06" db="EMBL/GenBank/DDBJ databases">
        <authorList>
            <person name="Woo H."/>
        </authorList>
    </citation>
    <scope>NUCLEOTIDE SEQUENCE [LARGE SCALE GENOMIC DNA]</scope>
    <source>
        <strain evidence="4 5">Si-c</strain>
    </source>
</reference>
<dbReference type="InterPro" id="IPR025161">
    <property type="entry name" value="IS402-like_dom"/>
</dbReference>
<keyword evidence="5" id="KW-1185">Reference proteome</keyword>
<dbReference type="PANTHER" id="PTHR30007:SF1">
    <property type="entry name" value="BLR1914 PROTEIN"/>
    <property type="match status" value="1"/>
</dbReference>
<evidence type="ECO:0000259" key="3">
    <source>
        <dbReference type="Pfam" id="PF13340"/>
    </source>
</evidence>
<feature type="domain" description="Insertion element IS402-like" evidence="3">
    <location>
        <begin position="8"/>
        <end position="83"/>
    </location>
</feature>
<dbReference type="InterPro" id="IPR002559">
    <property type="entry name" value="Transposase_11"/>
</dbReference>
<dbReference type="NCBIfam" id="NF033580">
    <property type="entry name" value="transpos_IS5_3"/>
    <property type="match status" value="1"/>
</dbReference>
<sequence length="267" mass="30335">MARKKISKTFWKTLEPLFPQATVSPQGGRPRVDDHAALNGILFVLQTGIPWEDLPQELGFGSGMTCWRRLRDWQASGLWQRLHRALLTKLHEHDQIDWTRASIDGASGAQPPGGEQTGPNPTDRGKKGSKRHLIVDRRGLPLALCVTGANRHDSIVFEALVDALPAIPGRRGRPRRRPDKLHADKGYDFKRCRQHLRKRGIVARIARRGIESTERLGKHRWVVERTHAWLAAFGKLRVRFERRLDTHLALLTLACAIICARCVDRFC</sequence>
<dbReference type="PANTHER" id="PTHR30007">
    <property type="entry name" value="PHP DOMAIN PROTEIN"/>
    <property type="match status" value="1"/>
</dbReference>
<evidence type="ECO:0000259" key="2">
    <source>
        <dbReference type="Pfam" id="PF01609"/>
    </source>
</evidence>
<comment type="caution">
    <text evidence="4">The sequence shown here is derived from an EMBL/GenBank/DDBJ whole genome shotgun (WGS) entry which is preliminary data.</text>
</comment>
<protein>
    <submittedName>
        <fullName evidence="4">IS5 family transposase</fullName>
    </submittedName>
</protein>
<evidence type="ECO:0000313" key="5">
    <source>
        <dbReference type="Proteomes" id="UP001556220"/>
    </source>
</evidence>
<evidence type="ECO:0000256" key="1">
    <source>
        <dbReference type="SAM" id="MobiDB-lite"/>
    </source>
</evidence>
<name>A0ABV3Q9J8_9GAMM</name>
<feature type="domain" description="Transposase IS4-like" evidence="2">
    <location>
        <begin position="96"/>
        <end position="258"/>
    </location>
</feature>